<dbReference type="InterPro" id="IPR050950">
    <property type="entry name" value="HTH-type_LysR_regulators"/>
</dbReference>
<dbReference type="InterPro" id="IPR036390">
    <property type="entry name" value="WH_DNA-bd_sf"/>
</dbReference>
<protein>
    <submittedName>
        <fullName evidence="6">LysR family transcriptional regulator</fullName>
    </submittedName>
</protein>
<dbReference type="PANTHER" id="PTHR30419:SF25">
    <property type="entry name" value="HTH-TYPE TRANSCRIPTIONAL REGULATOR YTLI"/>
    <property type="match status" value="1"/>
</dbReference>
<dbReference type="GO" id="GO:0005829">
    <property type="term" value="C:cytosol"/>
    <property type="evidence" value="ECO:0007669"/>
    <property type="project" value="TreeGrafter"/>
</dbReference>
<accession>A0A5C4SZ78</accession>
<dbReference type="InterPro" id="IPR036388">
    <property type="entry name" value="WH-like_DNA-bd_sf"/>
</dbReference>
<dbReference type="Pfam" id="PF03466">
    <property type="entry name" value="LysR_substrate"/>
    <property type="match status" value="1"/>
</dbReference>
<dbReference type="RefSeq" id="WP_139606528.1">
    <property type="nucleotide sequence ID" value="NZ_VDCQ01000068.1"/>
</dbReference>
<dbReference type="GO" id="GO:0003700">
    <property type="term" value="F:DNA-binding transcription factor activity"/>
    <property type="evidence" value="ECO:0007669"/>
    <property type="project" value="InterPro"/>
</dbReference>
<keyword evidence="7" id="KW-1185">Reference proteome</keyword>
<dbReference type="Gene3D" id="3.40.190.10">
    <property type="entry name" value="Periplasmic binding protein-like II"/>
    <property type="match status" value="2"/>
</dbReference>
<evidence type="ECO:0000256" key="2">
    <source>
        <dbReference type="ARBA" id="ARBA00023015"/>
    </source>
</evidence>
<dbReference type="Gene3D" id="1.10.10.10">
    <property type="entry name" value="Winged helix-like DNA-binding domain superfamily/Winged helix DNA-binding domain"/>
    <property type="match status" value="1"/>
</dbReference>
<dbReference type="CDD" id="cd05466">
    <property type="entry name" value="PBP2_LTTR_substrate"/>
    <property type="match status" value="1"/>
</dbReference>
<dbReference type="InterPro" id="IPR005119">
    <property type="entry name" value="LysR_subst-bd"/>
</dbReference>
<name>A0A5C4SZ78_9BACL</name>
<dbReference type="SUPFAM" id="SSF46785">
    <property type="entry name" value="Winged helix' DNA-binding domain"/>
    <property type="match status" value="1"/>
</dbReference>
<comment type="similarity">
    <text evidence="1">Belongs to the LysR transcriptional regulatory family.</text>
</comment>
<comment type="caution">
    <text evidence="6">The sequence shown here is derived from an EMBL/GenBank/DDBJ whole genome shotgun (WGS) entry which is preliminary data.</text>
</comment>
<evidence type="ECO:0000313" key="7">
    <source>
        <dbReference type="Proteomes" id="UP000307943"/>
    </source>
</evidence>
<dbReference type="PRINTS" id="PR00039">
    <property type="entry name" value="HTHLYSR"/>
</dbReference>
<gene>
    <name evidence="6" type="ORF">FE784_33075</name>
</gene>
<sequence>MEIRLIKTFQTIVKLGNFQRAAEALQYSQPTITIQIKKLEEELGVKLFERGKTITLTSAGRVLLERADSLLKEYDVLNGALSDFIQGDAGVVRVGASEPSASNRLPAVLAEFKSSKPKVQIHVTISTTKELMRMLVEDQIDFALCNQPEPHLELEFHPLIREKFALLLPDDHPLAERDDIRLKDLKDEKFLFTPGTCPFRIRIEEMITRSIGKLRHNGMEVAGITAIKYFVQARLGIALAPIVAISPAIPGTVVKPIADMLDGPELGLLTRRNASGSKISEYLLDEIKQTLRVRA</sequence>
<keyword evidence="2" id="KW-0805">Transcription regulation</keyword>
<evidence type="ECO:0000256" key="4">
    <source>
        <dbReference type="ARBA" id="ARBA00023163"/>
    </source>
</evidence>
<dbReference type="GO" id="GO:0003677">
    <property type="term" value="F:DNA binding"/>
    <property type="evidence" value="ECO:0007669"/>
    <property type="project" value="UniProtKB-KW"/>
</dbReference>
<dbReference type="PROSITE" id="PS50931">
    <property type="entry name" value="HTH_LYSR"/>
    <property type="match status" value="1"/>
</dbReference>
<dbReference type="FunFam" id="1.10.10.10:FF:000001">
    <property type="entry name" value="LysR family transcriptional regulator"/>
    <property type="match status" value="1"/>
</dbReference>
<evidence type="ECO:0000313" key="6">
    <source>
        <dbReference type="EMBL" id="TNJ61983.1"/>
    </source>
</evidence>
<feature type="domain" description="HTH lysR-type" evidence="5">
    <location>
        <begin position="1"/>
        <end position="57"/>
    </location>
</feature>
<dbReference type="SUPFAM" id="SSF53850">
    <property type="entry name" value="Periplasmic binding protein-like II"/>
    <property type="match status" value="1"/>
</dbReference>
<dbReference type="InterPro" id="IPR000847">
    <property type="entry name" value="LysR_HTH_N"/>
</dbReference>
<proteinExistence type="inferred from homology"/>
<dbReference type="EMBL" id="VDCQ01000068">
    <property type="protein sequence ID" value="TNJ61983.1"/>
    <property type="molecule type" value="Genomic_DNA"/>
</dbReference>
<evidence type="ECO:0000256" key="1">
    <source>
        <dbReference type="ARBA" id="ARBA00009437"/>
    </source>
</evidence>
<dbReference type="Proteomes" id="UP000307943">
    <property type="component" value="Unassembled WGS sequence"/>
</dbReference>
<keyword evidence="3" id="KW-0238">DNA-binding</keyword>
<dbReference type="Pfam" id="PF00126">
    <property type="entry name" value="HTH_1"/>
    <property type="match status" value="1"/>
</dbReference>
<organism evidence="6 7">
    <name type="scientific">Paenibacillus hemerocallicola</name>
    <dbReference type="NCBI Taxonomy" id="1172614"/>
    <lineage>
        <taxon>Bacteria</taxon>
        <taxon>Bacillati</taxon>
        <taxon>Bacillota</taxon>
        <taxon>Bacilli</taxon>
        <taxon>Bacillales</taxon>
        <taxon>Paenibacillaceae</taxon>
        <taxon>Paenibacillus</taxon>
    </lineage>
</organism>
<dbReference type="OrthoDB" id="9803735at2"/>
<evidence type="ECO:0000256" key="3">
    <source>
        <dbReference type="ARBA" id="ARBA00023125"/>
    </source>
</evidence>
<evidence type="ECO:0000259" key="5">
    <source>
        <dbReference type="PROSITE" id="PS50931"/>
    </source>
</evidence>
<dbReference type="PANTHER" id="PTHR30419">
    <property type="entry name" value="HTH-TYPE TRANSCRIPTIONAL REGULATOR YBHD"/>
    <property type="match status" value="1"/>
</dbReference>
<keyword evidence="4" id="KW-0804">Transcription</keyword>
<dbReference type="AlphaFoldDB" id="A0A5C4SZ78"/>
<reference evidence="6 7" key="1">
    <citation type="submission" date="2019-05" db="EMBL/GenBank/DDBJ databases">
        <title>We sequenced the genome of Paenibacillus hemerocallicola KCTC 33185 for further insight into its adaptation and study the phylogeny of Paenibacillus.</title>
        <authorList>
            <person name="Narsing Rao M.P."/>
        </authorList>
    </citation>
    <scope>NUCLEOTIDE SEQUENCE [LARGE SCALE GENOMIC DNA]</scope>
    <source>
        <strain evidence="6 7">KCTC 33185</strain>
    </source>
</reference>